<reference evidence="1" key="1">
    <citation type="journal article" date="2019" name="bioRxiv">
        <title>The Genome of the Zebra Mussel, Dreissena polymorpha: A Resource for Invasive Species Research.</title>
        <authorList>
            <person name="McCartney M.A."/>
            <person name="Auch B."/>
            <person name="Kono T."/>
            <person name="Mallez S."/>
            <person name="Zhang Y."/>
            <person name="Obille A."/>
            <person name="Becker A."/>
            <person name="Abrahante J.E."/>
            <person name="Garbe J."/>
            <person name="Badalamenti J.P."/>
            <person name="Herman A."/>
            <person name="Mangelson H."/>
            <person name="Liachko I."/>
            <person name="Sullivan S."/>
            <person name="Sone E.D."/>
            <person name="Koren S."/>
            <person name="Silverstein K.A.T."/>
            <person name="Beckman K.B."/>
            <person name="Gohl D.M."/>
        </authorList>
    </citation>
    <scope>NUCLEOTIDE SEQUENCE</scope>
    <source>
        <strain evidence="1">Duluth1</strain>
        <tissue evidence="1">Whole animal</tissue>
    </source>
</reference>
<dbReference type="AlphaFoldDB" id="A0A9D4JZU8"/>
<proteinExistence type="predicted"/>
<comment type="caution">
    <text evidence="1">The sequence shown here is derived from an EMBL/GenBank/DDBJ whole genome shotgun (WGS) entry which is preliminary data.</text>
</comment>
<keyword evidence="2" id="KW-1185">Reference proteome</keyword>
<name>A0A9D4JZU8_DREPO</name>
<sequence>MSIVTTMVNMMKCIKTRGLSLVVNEDTRSVSDVTAGFKRKSDDNNNKAVASSSRFDSLSKKFRTVKTCDQDVDPVLANNVNELFRQGIEEEQYNQLTKDEDNARPSNCDGFFVVQLNQLVWDIVSPVARSRDKKLWRQVL</sequence>
<dbReference type="EMBL" id="JAIWYP010000005">
    <property type="protein sequence ID" value="KAH3826702.1"/>
    <property type="molecule type" value="Genomic_DNA"/>
</dbReference>
<reference evidence="1" key="2">
    <citation type="submission" date="2020-11" db="EMBL/GenBank/DDBJ databases">
        <authorList>
            <person name="McCartney M.A."/>
            <person name="Auch B."/>
            <person name="Kono T."/>
            <person name="Mallez S."/>
            <person name="Becker A."/>
            <person name="Gohl D.M."/>
            <person name="Silverstein K.A.T."/>
            <person name="Koren S."/>
            <person name="Bechman K.B."/>
            <person name="Herman A."/>
            <person name="Abrahante J.E."/>
            <person name="Garbe J."/>
        </authorList>
    </citation>
    <scope>NUCLEOTIDE SEQUENCE</scope>
    <source>
        <strain evidence="1">Duluth1</strain>
        <tissue evidence="1">Whole animal</tissue>
    </source>
</reference>
<dbReference type="Proteomes" id="UP000828390">
    <property type="component" value="Unassembled WGS sequence"/>
</dbReference>
<accession>A0A9D4JZU8</accession>
<protein>
    <submittedName>
        <fullName evidence="1">Uncharacterized protein</fullName>
    </submittedName>
</protein>
<organism evidence="1 2">
    <name type="scientific">Dreissena polymorpha</name>
    <name type="common">Zebra mussel</name>
    <name type="synonym">Mytilus polymorpha</name>
    <dbReference type="NCBI Taxonomy" id="45954"/>
    <lineage>
        <taxon>Eukaryota</taxon>
        <taxon>Metazoa</taxon>
        <taxon>Spiralia</taxon>
        <taxon>Lophotrochozoa</taxon>
        <taxon>Mollusca</taxon>
        <taxon>Bivalvia</taxon>
        <taxon>Autobranchia</taxon>
        <taxon>Heteroconchia</taxon>
        <taxon>Euheterodonta</taxon>
        <taxon>Imparidentia</taxon>
        <taxon>Neoheterodontei</taxon>
        <taxon>Myida</taxon>
        <taxon>Dreissenoidea</taxon>
        <taxon>Dreissenidae</taxon>
        <taxon>Dreissena</taxon>
    </lineage>
</organism>
<gene>
    <name evidence="1" type="ORF">DPMN_128612</name>
</gene>
<evidence type="ECO:0000313" key="1">
    <source>
        <dbReference type="EMBL" id="KAH3826702.1"/>
    </source>
</evidence>
<evidence type="ECO:0000313" key="2">
    <source>
        <dbReference type="Proteomes" id="UP000828390"/>
    </source>
</evidence>